<proteinExistence type="predicted"/>
<evidence type="ECO:0000313" key="1">
    <source>
        <dbReference type="EMBL" id="TPG67108.1"/>
    </source>
</evidence>
<dbReference type="PANTHER" id="PTHR38477:SF1">
    <property type="entry name" value="MUREIN L,D-TRANSPEPTIDASE CATALYTIC DOMAIN FAMILY PROTEIN"/>
    <property type="match status" value="1"/>
</dbReference>
<accession>A0A502H0Y5</accession>
<dbReference type="Pfam" id="PF13645">
    <property type="entry name" value="YkuD_2"/>
    <property type="match status" value="1"/>
</dbReference>
<dbReference type="InterPro" id="IPR032676">
    <property type="entry name" value="YkuD_2"/>
</dbReference>
<sequence>MMHFPALLTGAALAVFLGAAGCQRPTDVPATAVPPAIVALQAAAAAGPPAVLPLGAPAALPDSLVLTPVPAVADVPDTLRRAIAQLHAALGPQAAALRPAVLEQACVGYLTLRRTDPSFRAGLLAVADMDLPNTEERLWVLDLKNAKVLHRSLVAHGEGSGHLRARRFSNKEASACTSLGFYRTAGSYDGIHGYSRRLEGLDKGENANAYNRYVVLHAADYASPAYVRQHGHLGYSRGCPALPPEQFKAIISTVQGGTTLLLSGPGLHSRWLDGPVATRRYLARGWG</sequence>
<dbReference type="PANTHER" id="PTHR38477">
    <property type="entry name" value="HYPOTHETICAL EXPORTED PROTEIN"/>
    <property type="match status" value="1"/>
</dbReference>
<reference evidence="1 2" key="1">
    <citation type="journal article" date="2019" name="Environ. Microbiol.">
        <title>Species interactions and distinct microbial communities in high Arctic permafrost affected cryosols are associated with the CH4 and CO2 gas fluxes.</title>
        <authorList>
            <person name="Altshuler I."/>
            <person name="Hamel J."/>
            <person name="Turney S."/>
            <person name="Magnuson E."/>
            <person name="Levesque R."/>
            <person name="Greer C."/>
            <person name="Whyte L.G."/>
        </authorList>
    </citation>
    <scope>NUCLEOTIDE SEQUENCE [LARGE SCALE GENOMIC DNA]</scope>
    <source>
        <strain evidence="1 2">S9.2P</strain>
    </source>
</reference>
<comment type="caution">
    <text evidence="1">The sequence shown here is derived from an EMBL/GenBank/DDBJ whole genome shotgun (WGS) entry which is preliminary data.</text>
</comment>
<dbReference type="OrthoDB" id="9815195at2"/>
<name>A0A502H0Y5_9BACT</name>
<dbReference type="Proteomes" id="UP000317646">
    <property type="component" value="Unassembled WGS sequence"/>
</dbReference>
<evidence type="ECO:0008006" key="3">
    <source>
        <dbReference type="Google" id="ProtNLM"/>
    </source>
</evidence>
<protein>
    <recommendedName>
        <fullName evidence="3">Murein L,D-transpeptidase catalytic domain family protein</fullName>
    </recommendedName>
</protein>
<keyword evidence="2" id="KW-1185">Reference proteome</keyword>
<gene>
    <name evidence="1" type="ORF">EAH73_05055</name>
</gene>
<dbReference type="RefSeq" id="WP_140465416.1">
    <property type="nucleotide sequence ID" value="NZ_RCYZ01000002.1"/>
</dbReference>
<organism evidence="1 2">
    <name type="scientific">Hymenobacter nivis</name>
    <dbReference type="NCBI Taxonomy" id="1850093"/>
    <lineage>
        <taxon>Bacteria</taxon>
        <taxon>Pseudomonadati</taxon>
        <taxon>Bacteroidota</taxon>
        <taxon>Cytophagia</taxon>
        <taxon>Cytophagales</taxon>
        <taxon>Hymenobacteraceae</taxon>
        <taxon>Hymenobacter</taxon>
    </lineage>
</organism>
<dbReference type="EMBL" id="RCYZ01000002">
    <property type="protein sequence ID" value="TPG67108.1"/>
    <property type="molecule type" value="Genomic_DNA"/>
</dbReference>
<evidence type="ECO:0000313" key="2">
    <source>
        <dbReference type="Proteomes" id="UP000317646"/>
    </source>
</evidence>
<dbReference type="AlphaFoldDB" id="A0A502H0Y5"/>